<dbReference type="Proteomes" id="UP000199623">
    <property type="component" value="Unassembled WGS sequence"/>
</dbReference>
<keyword evidence="3" id="KW-1185">Reference proteome</keyword>
<evidence type="ECO:0000313" key="2">
    <source>
        <dbReference type="EMBL" id="SDG66137.1"/>
    </source>
</evidence>
<sequence>MRAQPLGGLVALQRAAGNRAVTAAVQRQVTFTKSGTNSDASGADTKDLRAVLIKHGSLLDRVPPHWKEQGEVRLSALRSALAALSKAPEDHGAVDLDTETDLVRLCELMISLATTGTSEAPAFSTRYPPMNAVVLTDKKAAKDICATLQDWRDYADQWVKDAAEELVRWEAGRKALGSAYYQPEHEDFRIRYKEFQKTHTEMKTASSMSDVLALHLAGAAGTALHEFGAVYRAGTLHAVVKWCDRSATEIYFIASNPYNLAPENQRSRVGGAAAAALALTLAQNKAHHGKFEEVRLMSANNKVKGLYDHYGFRVLSGDDLLTRPERERRRPDDSGAKPAKTEWHNMSDMALTPENAEKLWDRLAPETWLDLGVDGLGAGARPEGMPDRSGAG</sequence>
<gene>
    <name evidence="2" type="ORF">SAMN05216553_110114</name>
</gene>
<dbReference type="AlphaFoldDB" id="A0A1G7W2E6"/>
<proteinExistence type="predicted"/>
<name>A0A1G7W2E6_9PSEU</name>
<evidence type="ECO:0000313" key="3">
    <source>
        <dbReference type="Proteomes" id="UP000199623"/>
    </source>
</evidence>
<dbReference type="RefSeq" id="WP_090052385.1">
    <property type="nucleotide sequence ID" value="NZ_FNCC01000010.1"/>
</dbReference>
<evidence type="ECO:0000256" key="1">
    <source>
        <dbReference type="SAM" id="MobiDB-lite"/>
    </source>
</evidence>
<dbReference type="EMBL" id="FNCC01000010">
    <property type="protein sequence ID" value="SDG66137.1"/>
    <property type="molecule type" value="Genomic_DNA"/>
</dbReference>
<organism evidence="2 3">
    <name type="scientific">Lentzea fradiae</name>
    <dbReference type="NCBI Taxonomy" id="200378"/>
    <lineage>
        <taxon>Bacteria</taxon>
        <taxon>Bacillati</taxon>
        <taxon>Actinomycetota</taxon>
        <taxon>Actinomycetes</taxon>
        <taxon>Pseudonocardiales</taxon>
        <taxon>Pseudonocardiaceae</taxon>
        <taxon>Lentzea</taxon>
    </lineage>
</organism>
<accession>A0A1G7W2E6</accession>
<protein>
    <submittedName>
        <fullName evidence="2">Uncharacterized protein</fullName>
    </submittedName>
</protein>
<reference evidence="3" key="1">
    <citation type="submission" date="2016-10" db="EMBL/GenBank/DDBJ databases">
        <authorList>
            <person name="Varghese N."/>
            <person name="Submissions S."/>
        </authorList>
    </citation>
    <scope>NUCLEOTIDE SEQUENCE [LARGE SCALE GENOMIC DNA]</scope>
    <source>
        <strain evidence="3">CGMCC 4.3506</strain>
    </source>
</reference>
<feature type="region of interest" description="Disordered" evidence="1">
    <location>
        <begin position="323"/>
        <end position="342"/>
    </location>
</feature>
<dbReference type="STRING" id="200378.SAMN05216553_110114"/>